<evidence type="ECO:0000256" key="1">
    <source>
        <dbReference type="SAM" id="SignalP"/>
    </source>
</evidence>
<keyword evidence="1" id="KW-0732">Signal</keyword>
<protein>
    <submittedName>
        <fullName evidence="2">Uncharacterized protein</fullName>
    </submittedName>
</protein>
<evidence type="ECO:0000313" key="3">
    <source>
        <dbReference type="Proteomes" id="UP000807469"/>
    </source>
</evidence>
<proteinExistence type="predicted"/>
<feature type="signal peptide" evidence="1">
    <location>
        <begin position="1"/>
        <end position="20"/>
    </location>
</feature>
<reference evidence="2" key="1">
    <citation type="submission" date="2020-11" db="EMBL/GenBank/DDBJ databases">
        <authorList>
            <consortium name="DOE Joint Genome Institute"/>
            <person name="Ahrendt S."/>
            <person name="Riley R."/>
            <person name="Andreopoulos W."/>
            <person name="Labutti K."/>
            <person name="Pangilinan J."/>
            <person name="Ruiz-Duenas F.J."/>
            <person name="Barrasa J.M."/>
            <person name="Sanchez-Garcia M."/>
            <person name="Camarero S."/>
            <person name="Miyauchi S."/>
            <person name="Serrano A."/>
            <person name="Linde D."/>
            <person name="Babiker R."/>
            <person name="Drula E."/>
            <person name="Ayuso-Fernandez I."/>
            <person name="Pacheco R."/>
            <person name="Padilla G."/>
            <person name="Ferreira P."/>
            <person name="Barriuso J."/>
            <person name="Kellner H."/>
            <person name="Castanera R."/>
            <person name="Alfaro M."/>
            <person name="Ramirez L."/>
            <person name="Pisabarro A.G."/>
            <person name="Kuo A."/>
            <person name="Tritt A."/>
            <person name="Lipzen A."/>
            <person name="He G."/>
            <person name="Yan M."/>
            <person name="Ng V."/>
            <person name="Cullen D."/>
            <person name="Martin F."/>
            <person name="Rosso M.-N."/>
            <person name="Henrissat B."/>
            <person name="Hibbett D."/>
            <person name="Martinez A.T."/>
            <person name="Grigoriev I.V."/>
        </authorList>
    </citation>
    <scope>NUCLEOTIDE SEQUENCE</scope>
    <source>
        <strain evidence="2">CIRM-BRFM 674</strain>
    </source>
</reference>
<sequence length="73" mass="7646">MARIFFALSALFVLVAQVAAFPAEAVEARDDPVFHCANGVDVCPSDKYTCCGPILEGVGGTCRILAPDEVCAL</sequence>
<feature type="chain" id="PRO_5040449075" evidence="1">
    <location>
        <begin position="21"/>
        <end position="73"/>
    </location>
</feature>
<comment type="caution">
    <text evidence="2">The sequence shown here is derived from an EMBL/GenBank/DDBJ whole genome shotgun (WGS) entry which is preliminary data.</text>
</comment>
<accession>A0A9P5Z384</accession>
<name>A0A9P5Z384_9AGAR</name>
<dbReference type="Proteomes" id="UP000807469">
    <property type="component" value="Unassembled WGS sequence"/>
</dbReference>
<organism evidence="2 3">
    <name type="scientific">Pholiota conissans</name>
    <dbReference type="NCBI Taxonomy" id="109636"/>
    <lineage>
        <taxon>Eukaryota</taxon>
        <taxon>Fungi</taxon>
        <taxon>Dikarya</taxon>
        <taxon>Basidiomycota</taxon>
        <taxon>Agaricomycotina</taxon>
        <taxon>Agaricomycetes</taxon>
        <taxon>Agaricomycetidae</taxon>
        <taxon>Agaricales</taxon>
        <taxon>Agaricineae</taxon>
        <taxon>Strophariaceae</taxon>
        <taxon>Pholiota</taxon>
    </lineage>
</organism>
<dbReference type="AlphaFoldDB" id="A0A9P5Z384"/>
<gene>
    <name evidence="2" type="ORF">BDN70DRAFT_877688</name>
</gene>
<keyword evidence="3" id="KW-1185">Reference proteome</keyword>
<dbReference type="OrthoDB" id="3026402at2759"/>
<evidence type="ECO:0000313" key="2">
    <source>
        <dbReference type="EMBL" id="KAF9480319.1"/>
    </source>
</evidence>
<dbReference type="EMBL" id="MU155196">
    <property type="protein sequence ID" value="KAF9480319.1"/>
    <property type="molecule type" value="Genomic_DNA"/>
</dbReference>